<dbReference type="Proteomes" id="UP001254257">
    <property type="component" value="Unassembled WGS sequence"/>
</dbReference>
<dbReference type="PANTHER" id="PTHR42788:SF13">
    <property type="entry name" value="ALIPHATIC SULFONATES IMPORT ATP-BINDING PROTEIN SSUB"/>
    <property type="match status" value="1"/>
</dbReference>
<reference evidence="6 7" key="1">
    <citation type="submission" date="2023-09" db="EMBL/GenBank/DDBJ databases">
        <title>Whole genome shotgun sequencing (WGS) of Bosea sp. ZW T0_25, isolated from stored onions (Allium cepa).</title>
        <authorList>
            <person name="Stoll D.A."/>
            <person name="Huch M."/>
        </authorList>
    </citation>
    <scope>NUCLEOTIDE SEQUENCE [LARGE SCALE GENOMIC DNA]</scope>
    <source>
        <strain evidence="6 7">ZW T0_25</strain>
    </source>
</reference>
<dbReference type="InterPro" id="IPR003439">
    <property type="entry name" value="ABC_transporter-like_ATP-bd"/>
</dbReference>
<name>A0ABU3S912_9HYPH</name>
<dbReference type="Gene3D" id="3.40.50.300">
    <property type="entry name" value="P-loop containing nucleotide triphosphate hydrolases"/>
    <property type="match status" value="1"/>
</dbReference>
<evidence type="ECO:0000313" key="6">
    <source>
        <dbReference type="EMBL" id="MDU0341279.1"/>
    </source>
</evidence>
<dbReference type="RefSeq" id="WP_316019170.1">
    <property type="nucleotide sequence ID" value="NZ_JAWDID010000022.1"/>
</dbReference>
<dbReference type="PROSITE" id="PS50893">
    <property type="entry name" value="ABC_TRANSPORTER_2"/>
    <property type="match status" value="1"/>
</dbReference>
<keyword evidence="7" id="KW-1185">Reference proteome</keyword>
<comment type="caution">
    <text evidence="6">The sequence shown here is derived from an EMBL/GenBank/DDBJ whole genome shotgun (WGS) entry which is preliminary data.</text>
</comment>
<dbReference type="PANTHER" id="PTHR42788">
    <property type="entry name" value="TAURINE IMPORT ATP-BINDING PROTEIN-RELATED"/>
    <property type="match status" value="1"/>
</dbReference>
<sequence length="276" mass="30184">MQAAAQPRLAAELSQASVTFGRGANAVPALSETTLRIPDGEFLALVGPSGCGKSTILRLVSGLVQPSSGAVIVGGREVAAKALRLGMAFQNPTMLPWMTIEQNVMLPLKIVEPFRSQFRKEKRGSFRDRAHALLAQVGLQGFAGKYPWQLSGGMLQRANLCRALIHEPRMLLLDEPFGALDQFTREELWAILQELWLTHRPTVLLVTHDLREAGFLASRICVMSARPGRIIDDSPVAFARPRSIAMTFEPGFVALNQRLRELIVDARSAQAIAGSH</sequence>
<dbReference type="EMBL" id="JAWDID010000022">
    <property type="protein sequence ID" value="MDU0341279.1"/>
    <property type="molecule type" value="Genomic_DNA"/>
</dbReference>
<dbReference type="SUPFAM" id="SSF52540">
    <property type="entry name" value="P-loop containing nucleoside triphosphate hydrolases"/>
    <property type="match status" value="1"/>
</dbReference>
<evidence type="ECO:0000259" key="5">
    <source>
        <dbReference type="PROSITE" id="PS50893"/>
    </source>
</evidence>
<dbReference type="GO" id="GO:0005524">
    <property type="term" value="F:ATP binding"/>
    <property type="evidence" value="ECO:0007669"/>
    <property type="project" value="UniProtKB-KW"/>
</dbReference>
<organism evidence="6 7">
    <name type="scientific">Bosea rubneri</name>
    <dbReference type="NCBI Taxonomy" id="3075434"/>
    <lineage>
        <taxon>Bacteria</taxon>
        <taxon>Pseudomonadati</taxon>
        <taxon>Pseudomonadota</taxon>
        <taxon>Alphaproteobacteria</taxon>
        <taxon>Hyphomicrobiales</taxon>
        <taxon>Boseaceae</taxon>
        <taxon>Bosea</taxon>
    </lineage>
</organism>
<comment type="similarity">
    <text evidence="1">Belongs to the ABC transporter superfamily.</text>
</comment>
<evidence type="ECO:0000256" key="3">
    <source>
        <dbReference type="ARBA" id="ARBA00022741"/>
    </source>
</evidence>
<keyword evidence="4 6" id="KW-0067">ATP-binding</keyword>
<feature type="domain" description="ABC transporter" evidence="5">
    <location>
        <begin position="13"/>
        <end position="250"/>
    </location>
</feature>
<evidence type="ECO:0000313" key="7">
    <source>
        <dbReference type="Proteomes" id="UP001254257"/>
    </source>
</evidence>
<protein>
    <submittedName>
        <fullName evidence="6">ABC transporter ATP-binding protein</fullName>
    </submittedName>
</protein>
<dbReference type="Pfam" id="PF00005">
    <property type="entry name" value="ABC_tran"/>
    <property type="match status" value="1"/>
</dbReference>
<evidence type="ECO:0000256" key="2">
    <source>
        <dbReference type="ARBA" id="ARBA00022448"/>
    </source>
</evidence>
<dbReference type="InterPro" id="IPR017871">
    <property type="entry name" value="ABC_transporter-like_CS"/>
</dbReference>
<dbReference type="InterPro" id="IPR050166">
    <property type="entry name" value="ABC_transporter_ATP-bind"/>
</dbReference>
<dbReference type="CDD" id="cd03293">
    <property type="entry name" value="ABC_NrtD_SsuB_transporters"/>
    <property type="match status" value="1"/>
</dbReference>
<gene>
    <name evidence="6" type="ORF">RKE40_15375</name>
</gene>
<evidence type="ECO:0000256" key="1">
    <source>
        <dbReference type="ARBA" id="ARBA00005417"/>
    </source>
</evidence>
<keyword evidence="3" id="KW-0547">Nucleotide-binding</keyword>
<evidence type="ECO:0000256" key="4">
    <source>
        <dbReference type="ARBA" id="ARBA00022840"/>
    </source>
</evidence>
<dbReference type="InterPro" id="IPR003593">
    <property type="entry name" value="AAA+_ATPase"/>
</dbReference>
<keyword evidence="2" id="KW-0813">Transport</keyword>
<proteinExistence type="inferred from homology"/>
<accession>A0ABU3S912</accession>
<dbReference type="SMART" id="SM00382">
    <property type="entry name" value="AAA"/>
    <property type="match status" value="1"/>
</dbReference>
<dbReference type="InterPro" id="IPR027417">
    <property type="entry name" value="P-loop_NTPase"/>
</dbReference>
<dbReference type="PROSITE" id="PS00211">
    <property type="entry name" value="ABC_TRANSPORTER_1"/>
    <property type="match status" value="1"/>
</dbReference>